<name>A0A1B9I021_9TREE</name>
<dbReference type="PROSITE" id="PS50090">
    <property type="entry name" value="MYB_LIKE"/>
    <property type="match status" value="2"/>
</dbReference>
<reference evidence="4" key="1">
    <citation type="submission" date="2013-07" db="EMBL/GenBank/DDBJ databases">
        <title>The Genome Sequence of Cryptococcus pinus CBS10737.</title>
        <authorList>
            <consortium name="The Broad Institute Genome Sequencing Platform"/>
            <person name="Cuomo C."/>
            <person name="Litvintseva A."/>
            <person name="Chen Y."/>
            <person name="Heitman J."/>
            <person name="Sun S."/>
            <person name="Springer D."/>
            <person name="Dromer F."/>
            <person name="Young S.K."/>
            <person name="Zeng Q."/>
            <person name="Gargeya S."/>
            <person name="Fitzgerald M."/>
            <person name="Abouelleil A."/>
            <person name="Alvarado L."/>
            <person name="Berlin A.M."/>
            <person name="Chapman S.B."/>
            <person name="Dewar J."/>
            <person name="Goldberg J."/>
            <person name="Griggs A."/>
            <person name="Gujja S."/>
            <person name="Hansen M."/>
            <person name="Howarth C."/>
            <person name="Imamovic A."/>
            <person name="Larimer J."/>
            <person name="McCowan C."/>
            <person name="Murphy C."/>
            <person name="Pearson M."/>
            <person name="Priest M."/>
            <person name="Roberts A."/>
            <person name="Saif S."/>
            <person name="Shea T."/>
            <person name="Sykes S."/>
            <person name="Wortman J."/>
            <person name="Nusbaum C."/>
            <person name="Birren B."/>
        </authorList>
    </citation>
    <scope>NUCLEOTIDE SEQUENCE [LARGE SCALE GENOMIC DNA]</scope>
    <source>
        <strain evidence="4">CBS 10737</strain>
    </source>
</reference>
<dbReference type="GO" id="GO:0000981">
    <property type="term" value="F:DNA-binding transcription factor activity, RNA polymerase II-specific"/>
    <property type="evidence" value="ECO:0007669"/>
    <property type="project" value="TreeGrafter"/>
</dbReference>
<evidence type="ECO:0008006" key="5">
    <source>
        <dbReference type="Google" id="ProtNLM"/>
    </source>
</evidence>
<dbReference type="InterPro" id="IPR017930">
    <property type="entry name" value="Myb_dom"/>
</dbReference>
<dbReference type="STRING" id="1296096.A0A1B9I021"/>
<dbReference type="GO" id="GO:0005634">
    <property type="term" value="C:nucleus"/>
    <property type="evidence" value="ECO:0007669"/>
    <property type="project" value="TreeGrafter"/>
</dbReference>
<dbReference type="OrthoDB" id="2143914at2759"/>
<dbReference type="InterPro" id="IPR050560">
    <property type="entry name" value="MYB_TF"/>
</dbReference>
<dbReference type="CDD" id="cd00167">
    <property type="entry name" value="SANT"/>
    <property type="match status" value="1"/>
</dbReference>
<dbReference type="SUPFAM" id="SSF46689">
    <property type="entry name" value="Homeodomain-like"/>
    <property type="match status" value="1"/>
</dbReference>
<dbReference type="InterPro" id="IPR001005">
    <property type="entry name" value="SANT/Myb"/>
</dbReference>
<evidence type="ECO:0000259" key="3">
    <source>
        <dbReference type="PROSITE" id="PS51294"/>
    </source>
</evidence>
<dbReference type="SMART" id="SM00717">
    <property type="entry name" value="SANT"/>
    <property type="match status" value="2"/>
</dbReference>
<evidence type="ECO:0000313" key="4">
    <source>
        <dbReference type="EMBL" id="OCF48855.1"/>
    </source>
</evidence>
<dbReference type="CDD" id="cd11660">
    <property type="entry name" value="SANT_TRF"/>
    <property type="match status" value="1"/>
</dbReference>
<dbReference type="AlphaFoldDB" id="A0A1B9I021"/>
<organism evidence="4">
    <name type="scientific">Kwoniella pini CBS 10737</name>
    <dbReference type="NCBI Taxonomy" id="1296096"/>
    <lineage>
        <taxon>Eukaryota</taxon>
        <taxon>Fungi</taxon>
        <taxon>Dikarya</taxon>
        <taxon>Basidiomycota</taxon>
        <taxon>Agaricomycotina</taxon>
        <taxon>Tremellomycetes</taxon>
        <taxon>Tremellales</taxon>
        <taxon>Cryptococcaceae</taxon>
        <taxon>Kwoniella</taxon>
    </lineage>
</organism>
<evidence type="ECO:0000256" key="1">
    <source>
        <dbReference type="SAM" id="MobiDB-lite"/>
    </source>
</evidence>
<feature type="domain" description="Myb-like" evidence="2">
    <location>
        <begin position="57"/>
        <end position="126"/>
    </location>
</feature>
<dbReference type="PANTHER" id="PTHR45614">
    <property type="entry name" value="MYB PROTEIN-RELATED"/>
    <property type="match status" value="1"/>
</dbReference>
<feature type="region of interest" description="Disordered" evidence="1">
    <location>
        <begin position="138"/>
        <end position="158"/>
    </location>
</feature>
<dbReference type="GO" id="GO:0000978">
    <property type="term" value="F:RNA polymerase II cis-regulatory region sequence-specific DNA binding"/>
    <property type="evidence" value="ECO:0007669"/>
    <property type="project" value="TreeGrafter"/>
</dbReference>
<dbReference type="Gene3D" id="1.10.10.60">
    <property type="entry name" value="Homeodomain-like"/>
    <property type="match status" value="3"/>
</dbReference>
<evidence type="ECO:0000259" key="2">
    <source>
        <dbReference type="PROSITE" id="PS50090"/>
    </source>
</evidence>
<dbReference type="InterPro" id="IPR009057">
    <property type="entry name" value="Homeodomain-like_sf"/>
</dbReference>
<dbReference type="Pfam" id="PF00249">
    <property type="entry name" value="Myb_DNA-binding"/>
    <property type="match status" value="3"/>
</dbReference>
<reference evidence="4" key="2">
    <citation type="submission" date="2016-07" db="EMBL/GenBank/DDBJ databases">
        <title>Evolution of pathogenesis and genome organization in the Tremellales.</title>
        <authorList>
            <person name="Cuomo C."/>
            <person name="Litvintseva A."/>
            <person name="Heitman J."/>
            <person name="Chen Y."/>
            <person name="Sun S."/>
            <person name="Springer D."/>
            <person name="Dromer F."/>
            <person name="Young S."/>
            <person name="Zeng Q."/>
            <person name="Chapman S."/>
            <person name="Gujja S."/>
            <person name="Saif S."/>
            <person name="Birren B."/>
        </authorList>
    </citation>
    <scope>NUCLEOTIDE SEQUENCE</scope>
    <source>
        <strain evidence="4">CBS 10737</strain>
    </source>
</reference>
<feature type="domain" description="Myb-like" evidence="2">
    <location>
        <begin position="20"/>
        <end position="55"/>
    </location>
</feature>
<protein>
    <recommendedName>
        <fullName evidence="5">Myb-like domain-containing protein</fullName>
    </recommendedName>
</protein>
<dbReference type="PROSITE" id="PS51294">
    <property type="entry name" value="HTH_MYB"/>
    <property type="match status" value="1"/>
</dbReference>
<feature type="region of interest" description="Disordered" evidence="1">
    <location>
        <begin position="197"/>
        <end position="220"/>
    </location>
</feature>
<accession>A0A1B9I021</accession>
<sequence>MQTNATASSSSPTVKIPAIRRPWTEEEDAALIAAVKQYGSARGPGSAWGIIAKAVGGHRTNKGKWTMEEDDTLKKLYEELGPQWKEIEDALLLQLFEEHGPKWTAIADYLPGRSPLACRNRSRKYLNTSVDQRDQIVQGYEPGGDQTNESLHGKTSEESESIDVLLNWSFPYLTDDIQPNSANPPEPLQFDYSLCQSSAPDISRDGPAQDAPERPSPSMQGVQQIFDASDASIPQGIDNTDYDQISQWISSLGSDLPSMGQLHNISPSNQNPADMQTIPSCFGVHV</sequence>
<dbReference type="EMBL" id="KI894013">
    <property type="protein sequence ID" value="OCF48855.1"/>
    <property type="molecule type" value="Genomic_DNA"/>
</dbReference>
<feature type="domain" description="HTH myb-type" evidence="3">
    <location>
        <begin position="84"/>
        <end position="130"/>
    </location>
</feature>
<proteinExistence type="predicted"/>
<gene>
    <name evidence="4" type="ORF">I206_05636</name>
</gene>